<keyword evidence="3" id="KW-0547">Nucleotide-binding</keyword>
<protein>
    <recommendedName>
        <fullName evidence="1">bis(5'-nucleosyl)-tetraphosphatase (symmetrical)</fullName>
        <ecNumber evidence="1">3.6.1.41</ecNumber>
    </recommendedName>
</protein>
<sequence length="193" mass="22290">MINDIVCFIEKKLNKDRFIHSMNVVKAAKELANVYKVPFHKVEIAALLHDNAKDLTKYEIDQYIKKYSIDLSDVEINSPQILHAYVGAHIAREYFSIDDDIFNAIYYHTVGRKDMSILEKIIFIADVIEEGRNFSGVEELRKLAFQDIDLAIIKSCELTIQYVISRGLLLHNNTVELRNSLIIKMGDKNEKNN</sequence>
<dbReference type="PROSITE" id="PS51831">
    <property type="entry name" value="HD"/>
    <property type="match status" value="1"/>
</dbReference>
<comment type="catalytic activity">
    <reaction evidence="6">
        <text>P(1),P(4)-bis(5'-adenosyl) tetraphosphate + H2O = 2 ADP + 2 H(+)</text>
        <dbReference type="Rhea" id="RHEA:24252"/>
        <dbReference type="ChEBI" id="CHEBI:15377"/>
        <dbReference type="ChEBI" id="CHEBI:15378"/>
        <dbReference type="ChEBI" id="CHEBI:58141"/>
        <dbReference type="ChEBI" id="CHEBI:456216"/>
        <dbReference type="EC" id="3.6.1.41"/>
    </reaction>
</comment>
<keyword evidence="5" id="KW-0408">Iron</keyword>
<evidence type="ECO:0000313" key="8">
    <source>
        <dbReference type="EMBL" id="CDF58107.1"/>
    </source>
</evidence>
<evidence type="ECO:0000256" key="6">
    <source>
        <dbReference type="ARBA" id="ARBA00049417"/>
    </source>
</evidence>
<dbReference type="NCBIfam" id="TIGR00277">
    <property type="entry name" value="HDIG"/>
    <property type="match status" value="1"/>
</dbReference>
<dbReference type="InterPro" id="IPR005249">
    <property type="entry name" value="YqeK"/>
</dbReference>
<dbReference type="Proteomes" id="UP000014923">
    <property type="component" value="Unassembled WGS sequence"/>
</dbReference>
<keyword evidence="9" id="KW-1185">Reference proteome</keyword>
<dbReference type="HOGENOM" id="CLU_089580_1_2_9"/>
<dbReference type="SUPFAM" id="SSF109604">
    <property type="entry name" value="HD-domain/PDEase-like"/>
    <property type="match status" value="1"/>
</dbReference>
<dbReference type="RefSeq" id="WP_018661884.1">
    <property type="nucleotide sequence ID" value="NZ_HF952018.1"/>
</dbReference>
<dbReference type="InterPro" id="IPR006675">
    <property type="entry name" value="HDIG_dom"/>
</dbReference>
<dbReference type="PANTHER" id="PTHR35795:SF1">
    <property type="entry name" value="BIS(5'-NUCLEOSYL)-TETRAPHOSPHATASE, SYMMETRICAL"/>
    <property type="match status" value="1"/>
</dbReference>
<dbReference type="Pfam" id="PF01966">
    <property type="entry name" value="HD"/>
    <property type="match status" value="1"/>
</dbReference>
<keyword evidence="2" id="KW-0479">Metal-binding</keyword>
<dbReference type="PANTHER" id="PTHR35795">
    <property type="entry name" value="SLR1885 PROTEIN"/>
    <property type="match status" value="1"/>
</dbReference>
<dbReference type="AlphaFoldDB" id="R7RPK2"/>
<gene>
    <name evidence="8" type="ORF">TCEL_00153</name>
</gene>
<evidence type="ECO:0000256" key="5">
    <source>
        <dbReference type="ARBA" id="ARBA00023004"/>
    </source>
</evidence>
<dbReference type="CDD" id="cd00077">
    <property type="entry name" value="HDc"/>
    <property type="match status" value="1"/>
</dbReference>
<evidence type="ECO:0000259" key="7">
    <source>
        <dbReference type="PROSITE" id="PS51831"/>
    </source>
</evidence>
<evidence type="ECO:0000256" key="1">
    <source>
        <dbReference type="ARBA" id="ARBA00012506"/>
    </source>
</evidence>
<dbReference type="GO" id="GO:0008803">
    <property type="term" value="F:bis(5'-nucleosyl)-tetraphosphatase (symmetrical) activity"/>
    <property type="evidence" value="ECO:0007669"/>
    <property type="project" value="UniProtKB-EC"/>
</dbReference>
<evidence type="ECO:0000313" key="9">
    <source>
        <dbReference type="Proteomes" id="UP000014923"/>
    </source>
</evidence>
<organism evidence="8 9">
    <name type="scientific">Thermobrachium celere DSM 8682</name>
    <dbReference type="NCBI Taxonomy" id="941824"/>
    <lineage>
        <taxon>Bacteria</taxon>
        <taxon>Bacillati</taxon>
        <taxon>Bacillota</taxon>
        <taxon>Clostridia</taxon>
        <taxon>Eubacteriales</taxon>
        <taxon>Clostridiaceae</taxon>
        <taxon>Thermobrachium</taxon>
    </lineage>
</organism>
<keyword evidence="4 8" id="KW-0378">Hydrolase</keyword>
<dbReference type="GO" id="GO:0000166">
    <property type="term" value="F:nucleotide binding"/>
    <property type="evidence" value="ECO:0007669"/>
    <property type="project" value="UniProtKB-KW"/>
</dbReference>
<dbReference type="SMART" id="SM00471">
    <property type="entry name" value="HDc"/>
    <property type="match status" value="1"/>
</dbReference>
<feature type="domain" description="HD" evidence="7">
    <location>
        <begin position="17"/>
        <end position="131"/>
    </location>
</feature>
<dbReference type="NCBIfam" id="TIGR00488">
    <property type="entry name" value="bis(5'-nucleosyl)-tetraphosphatase (symmetrical) YqeK"/>
    <property type="match status" value="1"/>
</dbReference>
<accession>R7RPK2</accession>
<evidence type="ECO:0000256" key="4">
    <source>
        <dbReference type="ARBA" id="ARBA00022801"/>
    </source>
</evidence>
<evidence type="ECO:0000256" key="3">
    <source>
        <dbReference type="ARBA" id="ARBA00022741"/>
    </source>
</evidence>
<name>R7RPK2_9CLOT</name>
<dbReference type="InterPro" id="IPR003607">
    <property type="entry name" value="HD/PDEase_dom"/>
</dbReference>
<reference evidence="8" key="1">
    <citation type="submission" date="2013-03" db="EMBL/GenBank/DDBJ databases">
        <title>Draft genome sequence of the hydrogen-ethanol-producing anaerobic alkalithermophilic Caloramator celere.</title>
        <authorList>
            <person name="Ciranna A."/>
            <person name="Larjo A."/>
            <person name="Kivisto A."/>
            <person name="Santala V."/>
            <person name="Roos C."/>
            <person name="Karp M."/>
        </authorList>
    </citation>
    <scope>NUCLEOTIDE SEQUENCE [LARGE SCALE GENOMIC DNA]</scope>
    <source>
        <strain evidence="8">DSM 8682</strain>
    </source>
</reference>
<proteinExistence type="predicted"/>
<comment type="caution">
    <text evidence="8">The sequence shown here is derived from an EMBL/GenBank/DDBJ whole genome shotgun (WGS) entry which is preliminary data.</text>
</comment>
<dbReference type="eggNOG" id="COG1713">
    <property type="taxonomic scope" value="Bacteria"/>
</dbReference>
<dbReference type="EC" id="3.6.1.41" evidence="1"/>
<evidence type="ECO:0000256" key="2">
    <source>
        <dbReference type="ARBA" id="ARBA00022723"/>
    </source>
</evidence>
<dbReference type="InterPro" id="IPR006674">
    <property type="entry name" value="HD_domain"/>
</dbReference>
<dbReference type="Gene3D" id="1.10.3210.10">
    <property type="entry name" value="Hypothetical protein af1432"/>
    <property type="match status" value="1"/>
</dbReference>
<dbReference type="OrthoDB" id="5295945at2"/>
<dbReference type="InterPro" id="IPR051094">
    <property type="entry name" value="Diverse_Catalytic_Enzymes"/>
</dbReference>
<dbReference type="EMBL" id="CAVN010000094">
    <property type="protein sequence ID" value="CDF58107.1"/>
    <property type="molecule type" value="Genomic_DNA"/>
</dbReference>
<dbReference type="GO" id="GO:0046872">
    <property type="term" value="F:metal ion binding"/>
    <property type="evidence" value="ECO:0007669"/>
    <property type="project" value="UniProtKB-KW"/>
</dbReference>